<accession>A0ABS1M6K7</accession>
<evidence type="ECO:0000259" key="1">
    <source>
        <dbReference type="PROSITE" id="PS50995"/>
    </source>
</evidence>
<organism evidence="2 3">
    <name type="scientific">Nocardia acididurans</name>
    <dbReference type="NCBI Taxonomy" id="2802282"/>
    <lineage>
        <taxon>Bacteria</taxon>
        <taxon>Bacillati</taxon>
        <taxon>Actinomycetota</taxon>
        <taxon>Actinomycetes</taxon>
        <taxon>Mycobacteriales</taxon>
        <taxon>Nocardiaceae</taxon>
        <taxon>Nocardia</taxon>
    </lineage>
</organism>
<reference evidence="2 3" key="1">
    <citation type="submission" date="2021-01" db="EMBL/GenBank/DDBJ databases">
        <title>WGS of actinomycetes isolated from Thailand.</title>
        <authorList>
            <person name="Thawai C."/>
        </authorList>
    </citation>
    <scope>NUCLEOTIDE SEQUENCE [LARGE SCALE GENOMIC DNA]</scope>
    <source>
        <strain evidence="2 3">LPG 2</strain>
    </source>
</reference>
<dbReference type="PROSITE" id="PS50995">
    <property type="entry name" value="HTH_MARR_2"/>
    <property type="match status" value="1"/>
</dbReference>
<dbReference type="Pfam" id="PF01047">
    <property type="entry name" value="MarR"/>
    <property type="match status" value="1"/>
</dbReference>
<dbReference type="InterPro" id="IPR000835">
    <property type="entry name" value="HTH_MarR-typ"/>
</dbReference>
<dbReference type="PRINTS" id="PR00598">
    <property type="entry name" value="HTHMARR"/>
</dbReference>
<comment type="caution">
    <text evidence="2">The sequence shown here is derived from an EMBL/GenBank/DDBJ whole genome shotgun (WGS) entry which is preliminary data.</text>
</comment>
<dbReference type="SUPFAM" id="SSF46785">
    <property type="entry name" value="Winged helix' DNA-binding domain"/>
    <property type="match status" value="1"/>
</dbReference>
<dbReference type="SMART" id="SM00347">
    <property type="entry name" value="HTH_MARR"/>
    <property type="match status" value="1"/>
</dbReference>
<evidence type="ECO:0000313" key="2">
    <source>
        <dbReference type="EMBL" id="MBL1076273.1"/>
    </source>
</evidence>
<feature type="domain" description="HTH marR-type" evidence="1">
    <location>
        <begin position="18"/>
        <end position="152"/>
    </location>
</feature>
<sequence>MSTVTDDPATSPIAEELLDRVGYQIGRLGKLRDRTTAQIVAASHGEIEPAAFSILFQLLQAGPMRSGALADALYSDASTISRQAATLVKRGVLERRADPDDGRASVLAVTDFGREVAAEMRVRRNRGLQQILADWAPAEREVFAGLLLRFVDGYEITRQQLLADLTANPPFFSKTDKAESNS</sequence>
<keyword evidence="3" id="KW-1185">Reference proteome</keyword>
<dbReference type="Gene3D" id="1.10.10.10">
    <property type="entry name" value="Winged helix-like DNA-binding domain superfamily/Winged helix DNA-binding domain"/>
    <property type="match status" value="1"/>
</dbReference>
<dbReference type="EMBL" id="JAERRJ010000006">
    <property type="protein sequence ID" value="MBL1076273.1"/>
    <property type="molecule type" value="Genomic_DNA"/>
</dbReference>
<name>A0ABS1M6K7_9NOCA</name>
<dbReference type="InterPro" id="IPR039422">
    <property type="entry name" value="MarR/SlyA-like"/>
</dbReference>
<dbReference type="PANTHER" id="PTHR33164">
    <property type="entry name" value="TRANSCRIPTIONAL REGULATOR, MARR FAMILY"/>
    <property type="match status" value="1"/>
</dbReference>
<gene>
    <name evidence="2" type="ORF">JK358_17890</name>
</gene>
<dbReference type="RefSeq" id="WP_201948811.1">
    <property type="nucleotide sequence ID" value="NZ_JAERRJ010000006.1"/>
</dbReference>
<dbReference type="InterPro" id="IPR036390">
    <property type="entry name" value="WH_DNA-bd_sf"/>
</dbReference>
<dbReference type="Proteomes" id="UP000602198">
    <property type="component" value="Unassembled WGS sequence"/>
</dbReference>
<dbReference type="InterPro" id="IPR036388">
    <property type="entry name" value="WH-like_DNA-bd_sf"/>
</dbReference>
<evidence type="ECO:0000313" key="3">
    <source>
        <dbReference type="Proteomes" id="UP000602198"/>
    </source>
</evidence>
<protein>
    <submittedName>
        <fullName evidence="2">MarR family transcriptional regulator</fullName>
    </submittedName>
</protein>
<dbReference type="PANTHER" id="PTHR33164:SF57">
    <property type="entry name" value="MARR-FAMILY TRANSCRIPTIONAL REGULATOR"/>
    <property type="match status" value="1"/>
</dbReference>
<proteinExistence type="predicted"/>